<comment type="function">
    <text evidence="1 11">Catalyzes the NADPH-dependent reduction of ketopantoate into pantoic acid.</text>
</comment>
<feature type="domain" description="Ketopantoate reductase N-terminal" evidence="12">
    <location>
        <begin position="6"/>
        <end position="153"/>
    </location>
</feature>
<sequence>MTGRYTVVGAGAIGGTLAAHLHRAGHDVDVVDTDPGHVAAIRADGLRLRHPGGGETVARVPAALPEPGAGELGAVLLAVKAQATGAALDWIAPRLAPGGWVVSLQNGLNEDAIAARIGAGRTVGAFVNLFADVEGPGAIRDGGRGALVVGETDGRRSDRVEDLVADLQAWGPARATGNVTGFLWSKLAFGSMLTATALADAPMARLIDRHRAVMHRLAGEVLAVARARGITPEPFDHWDPDGYPAGGAPGEADRATDRLVAWLATMPKDRSGIWRDIAVRRRPVEVHDHYAPVLAAAGEAGVGVPVLRTLLSRLADVEHGRAPMSEEHLRVLEEVGAR</sequence>
<evidence type="ECO:0000256" key="7">
    <source>
        <dbReference type="ARBA" id="ARBA00022857"/>
    </source>
</evidence>
<keyword evidence="6 11" id="KW-0566">Pantothenate biosynthesis</keyword>
<dbReference type="PANTHER" id="PTHR43765">
    <property type="entry name" value="2-DEHYDROPANTOATE 2-REDUCTASE-RELATED"/>
    <property type="match status" value="1"/>
</dbReference>
<dbReference type="Pfam" id="PF02558">
    <property type="entry name" value="ApbA"/>
    <property type="match status" value="1"/>
</dbReference>
<dbReference type="EC" id="1.1.1.169" evidence="4 11"/>
<dbReference type="InterPro" id="IPR050838">
    <property type="entry name" value="Ketopantoate_reductase"/>
</dbReference>
<dbReference type="InterPro" id="IPR008927">
    <property type="entry name" value="6-PGluconate_DH-like_C_sf"/>
</dbReference>
<reference evidence="14 15" key="1">
    <citation type="submission" date="2016-10" db="EMBL/GenBank/DDBJ databases">
        <authorList>
            <person name="de Groot N.N."/>
        </authorList>
    </citation>
    <scope>NUCLEOTIDE SEQUENCE [LARGE SCALE GENOMIC DNA]</scope>
    <source>
        <strain evidence="14 15">CGMCC 4.1877</strain>
    </source>
</reference>
<evidence type="ECO:0000256" key="5">
    <source>
        <dbReference type="ARBA" id="ARBA00019465"/>
    </source>
</evidence>
<dbReference type="AlphaFoldDB" id="A0A1I5ANF0"/>
<dbReference type="InterPro" id="IPR003710">
    <property type="entry name" value="ApbA"/>
</dbReference>
<evidence type="ECO:0000256" key="11">
    <source>
        <dbReference type="RuleBase" id="RU362068"/>
    </source>
</evidence>
<evidence type="ECO:0000256" key="1">
    <source>
        <dbReference type="ARBA" id="ARBA00002919"/>
    </source>
</evidence>
<organism evidence="14 15">
    <name type="scientific">Pseudonocardia ammonioxydans</name>
    <dbReference type="NCBI Taxonomy" id="260086"/>
    <lineage>
        <taxon>Bacteria</taxon>
        <taxon>Bacillati</taxon>
        <taxon>Actinomycetota</taxon>
        <taxon>Actinomycetes</taxon>
        <taxon>Pseudonocardiales</taxon>
        <taxon>Pseudonocardiaceae</taxon>
        <taxon>Pseudonocardia</taxon>
    </lineage>
</organism>
<protein>
    <recommendedName>
        <fullName evidence="5 11">2-dehydropantoate 2-reductase</fullName>
        <ecNumber evidence="4 11">1.1.1.169</ecNumber>
    </recommendedName>
    <alternativeName>
        <fullName evidence="9 11">Ketopantoate reductase</fullName>
    </alternativeName>
</protein>
<evidence type="ECO:0000259" key="12">
    <source>
        <dbReference type="Pfam" id="PF02558"/>
    </source>
</evidence>
<evidence type="ECO:0000256" key="4">
    <source>
        <dbReference type="ARBA" id="ARBA00013014"/>
    </source>
</evidence>
<feature type="domain" description="Ketopantoate reductase C-terminal" evidence="13">
    <location>
        <begin position="181"/>
        <end position="316"/>
    </location>
</feature>
<dbReference type="Gene3D" id="3.40.50.720">
    <property type="entry name" value="NAD(P)-binding Rossmann-like Domain"/>
    <property type="match status" value="1"/>
</dbReference>
<dbReference type="RefSeq" id="WP_177238551.1">
    <property type="nucleotide sequence ID" value="NZ_FOUY01000018.1"/>
</dbReference>
<dbReference type="SUPFAM" id="SSF51735">
    <property type="entry name" value="NAD(P)-binding Rossmann-fold domains"/>
    <property type="match status" value="1"/>
</dbReference>
<dbReference type="EMBL" id="FOUY01000018">
    <property type="protein sequence ID" value="SFN64004.1"/>
    <property type="molecule type" value="Genomic_DNA"/>
</dbReference>
<keyword evidence="8 11" id="KW-0560">Oxidoreductase</keyword>
<dbReference type="PANTHER" id="PTHR43765:SF2">
    <property type="entry name" value="2-DEHYDROPANTOATE 2-REDUCTASE"/>
    <property type="match status" value="1"/>
</dbReference>
<dbReference type="STRING" id="260086.SAMN05216207_101867"/>
<evidence type="ECO:0000256" key="9">
    <source>
        <dbReference type="ARBA" id="ARBA00032024"/>
    </source>
</evidence>
<evidence type="ECO:0000256" key="2">
    <source>
        <dbReference type="ARBA" id="ARBA00004994"/>
    </source>
</evidence>
<evidence type="ECO:0000256" key="6">
    <source>
        <dbReference type="ARBA" id="ARBA00022655"/>
    </source>
</evidence>
<name>A0A1I5ANF0_PSUAM</name>
<dbReference type="UniPathway" id="UPA00028">
    <property type="reaction ID" value="UER00004"/>
</dbReference>
<evidence type="ECO:0000259" key="13">
    <source>
        <dbReference type="Pfam" id="PF08546"/>
    </source>
</evidence>
<dbReference type="GO" id="GO:0050661">
    <property type="term" value="F:NADP binding"/>
    <property type="evidence" value="ECO:0007669"/>
    <property type="project" value="TreeGrafter"/>
</dbReference>
<dbReference type="InterPro" id="IPR036291">
    <property type="entry name" value="NAD(P)-bd_dom_sf"/>
</dbReference>
<keyword evidence="7 11" id="KW-0521">NADP</keyword>
<dbReference type="NCBIfam" id="TIGR00745">
    <property type="entry name" value="apbA_panE"/>
    <property type="match status" value="1"/>
</dbReference>
<dbReference type="GO" id="GO:0015940">
    <property type="term" value="P:pantothenate biosynthetic process"/>
    <property type="evidence" value="ECO:0007669"/>
    <property type="project" value="UniProtKB-UniPathway"/>
</dbReference>
<dbReference type="GO" id="GO:0008677">
    <property type="term" value="F:2-dehydropantoate 2-reductase activity"/>
    <property type="evidence" value="ECO:0007669"/>
    <property type="project" value="UniProtKB-EC"/>
</dbReference>
<accession>A0A1I5ANF0</accession>
<comment type="pathway">
    <text evidence="2 11">Cofactor biosynthesis; (R)-pantothenate biosynthesis; (R)-pantoate from 3-methyl-2-oxobutanoate: step 2/2.</text>
</comment>
<dbReference type="InterPro" id="IPR013752">
    <property type="entry name" value="KPA_reductase"/>
</dbReference>
<evidence type="ECO:0000256" key="3">
    <source>
        <dbReference type="ARBA" id="ARBA00007870"/>
    </source>
</evidence>
<comment type="catalytic activity">
    <reaction evidence="10 11">
        <text>(R)-pantoate + NADP(+) = 2-dehydropantoate + NADPH + H(+)</text>
        <dbReference type="Rhea" id="RHEA:16233"/>
        <dbReference type="ChEBI" id="CHEBI:11561"/>
        <dbReference type="ChEBI" id="CHEBI:15378"/>
        <dbReference type="ChEBI" id="CHEBI:15980"/>
        <dbReference type="ChEBI" id="CHEBI:57783"/>
        <dbReference type="ChEBI" id="CHEBI:58349"/>
        <dbReference type="EC" id="1.1.1.169"/>
    </reaction>
</comment>
<proteinExistence type="inferred from homology"/>
<dbReference type="InterPro" id="IPR013332">
    <property type="entry name" value="KPR_N"/>
</dbReference>
<evidence type="ECO:0000256" key="8">
    <source>
        <dbReference type="ARBA" id="ARBA00023002"/>
    </source>
</evidence>
<dbReference type="Proteomes" id="UP000199614">
    <property type="component" value="Unassembled WGS sequence"/>
</dbReference>
<gene>
    <name evidence="14" type="ORF">SAMN05216207_101867</name>
</gene>
<dbReference type="InterPro" id="IPR013328">
    <property type="entry name" value="6PGD_dom2"/>
</dbReference>
<comment type="similarity">
    <text evidence="3 11">Belongs to the ketopantoate reductase family.</text>
</comment>
<evidence type="ECO:0000313" key="15">
    <source>
        <dbReference type="Proteomes" id="UP000199614"/>
    </source>
</evidence>
<keyword evidence="15" id="KW-1185">Reference proteome</keyword>
<dbReference type="SUPFAM" id="SSF48179">
    <property type="entry name" value="6-phosphogluconate dehydrogenase C-terminal domain-like"/>
    <property type="match status" value="1"/>
</dbReference>
<evidence type="ECO:0000256" key="10">
    <source>
        <dbReference type="ARBA" id="ARBA00048793"/>
    </source>
</evidence>
<dbReference type="Gene3D" id="1.10.1040.10">
    <property type="entry name" value="N-(1-d-carboxylethyl)-l-norvaline Dehydrogenase, domain 2"/>
    <property type="match status" value="1"/>
</dbReference>
<evidence type="ECO:0000313" key="14">
    <source>
        <dbReference type="EMBL" id="SFN64004.1"/>
    </source>
</evidence>
<dbReference type="Pfam" id="PF08546">
    <property type="entry name" value="ApbA_C"/>
    <property type="match status" value="1"/>
</dbReference>
<dbReference type="GO" id="GO:0005737">
    <property type="term" value="C:cytoplasm"/>
    <property type="evidence" value="ECO:0007669"/>
    <property type="project" value="TreeGrafter"/>
</dbReference>